<dbReference type="AlphaFoldDB" id="K0IKW4"/>
<accession>K0IKW4</accession>
<keyword evidence="1" id="KW-0812">Transmembrane</keyword>
<dbReference type="Proteomes" id="UP000008037">
    <property type="component" value="Chromosome"/>
</dbReference>
<dbReference type="KEGG" id="nga:Ngar_c22520"/>
<feature type="transmembrane region" description="Helical" evidence="1">
    <location>
        <begin position="37"/>
        <end position="59"/>
    </location>
</feature>
<evidence type="ECO:0000313" key="2">
    <source>
        <dbReference type="EMBL" id="AFU59182.1"/>
    </source>
</evidence>
<protein>
    <submittedName>
        <fullName evidence="2">Uncharacterized protein</fullName>
    </submittedName>
</protein>
<name>K0IKW4_NITGG</name>
<sequence>MGISPEKCSDIEILKHRCLDGPNSPCSMGRPPLPPKLAPFILSILTGYGIALVTGVYAVRKIRKVRKKATTE</sequence>
<dbReference type="InParanoid" id="K0IKW4"/>
<evidence type="ECO:0000313" key="3">
    <source>
        <dbReference type="Proteomes" id="UP000008037"/>
    </source>
</evidence>
<evidence type="ECO:0000256" key="1">
    <source>
        <dbReference type="SAM" id="Phobius"/>
    </source>
</evidence>
<dbReference type="HOGENOM" id="CLU_2712970_0_0_2"/>
<gene>
    <name evidence="2" type="ordered locus">Ngar_c22520</name>
</gene>
<keyword evidence="3" id="KW-1185">Reference proteome</keyword>
<dbReference type="BioCyc" id="CNIT1237085:G1324-2250-MONOMER"/>
<organism evidence="2 3">
    <name type="scientific">Nitrososphaera gargensis (strain Ga9.2)</name>
    <dbReference type="NCBI Taxonomy" id="1237085"/>
    <lineage>
        <taxon>Archaea</taxon>
        <taxon>Nitrososphaerota</taxon>
        <taxon>Nitrososphaeria</taxon>
        <taxon>Nitrososphaerales</taxon>
        <taxon>Nitrososphaeraceae</taxon>
        <taxon>Nitrososphaera</taxon>
    </lineage>
</organism>
<dbReference type="EMBL" id="CP002408">
    <property type="protein sequence ID" value="AFU59182.1"/>
    <property type="molecule type" value="Genomic_DNA"/>
</dbReference>
<proteinExistence type="predicted"/>
<keyword evidence="1" id="KW-1133">Transmembrane helix</keyword>
<reference evidence="2 3" key="1">
    <citation type="journal article" date="2012" name="Environ. Microbiol.">
        <title>The genome of the ammonia-oxidizing Candidatus Nitrososphaera gargensis: insights into metabolic versatility and environmental adaptations.</title>
        <authorList>
            <person name="Spang A."/>
            <person name="Poehlein A."/>
            <person name="Offre P."/>
            <person name="Zumbragel S."/>
            <person name="Haider S."/>
            <person name="Rychlik N."/>
            <person name="Nowka B."/>
            <person name="Schmeisser C."/>
            <person name="Lebedeva E.V."/>
            <person name="Rattei T."/>
            <person name="Bohm C."/>
            <person name="Schmid M."/>
            <person name="Galushko A."/>
            <person name="Hatzenpichler R."/>
            <person name="Weinmaier T."/>
            <person name="Daniel R."/>
            <person name="Schleper C."/>
            <person name="Spieck E."/>
            <person name="Streit W."/>
            <person name="Wagner M."/>
        </authorList>
    </citation>
    <scope>NUCLEOTIDE SEQUENCE [LARGE SCALE GENOMIC DNA]</scope>
    <source>
        <strain evidence="3">Ga9.2</strain>
    </source>
</reference>
<keyword evidence="1" id="KW-0472">Membrane</keyword>